<dbReference type="InterPro" id="IPR033134">
    <property type="entry name" value="Asp/Glu_racemase_AS_2"/>
</dbReference>
<evidence type="ECO:0000256" key="2">
    <source>
        <dbReference type="ARBA" id="ARBA00023235"/>
    </source>
</evidence>
<sequence length="244" mass="26911">MEKKVVGVLGGMGPQATVDFMDKVVKKTPATKDQDHIRMVVDNNPQVPDRTKAIIEGGDNPNTYLRDMAKRLENMGADFLVMPCNTAHYFYKDIQDVVNIPFVNMLECTARYINKLIGNDSKQGKVGLLATSGTLQTEIYQNQLSQFGFEVITPEPYQQLVMEAIYAVKAGDIGTSTRELLEKPIKQLENNGAKAIIMGCTEIPVIATTEQTTQAELIDPTEVLADETVSRALKTGDKLEIGKN</sequence>
<dbReference type="Gene3D" id="3.40.50.1860">
    <property type="match status" value="2"/>
</dbReference>
<keyword evidence="4" id="KW-1185">Reference proteome</keyword>
<dbReference type="Proteomes" id="UP000001683">
    <property type="component" value="Chromosome"/>
</dbReference>
<dbReference type="SUPFAM" id="SSF53681">
    <property type="entry name" value="Aspartate/glutamate racemase"/>
    <property type="match status" value="2"/>
</dbReference>
<organism evidence="3 4">
    <name type="scientific">Natranaerobius thermophilus (strain ATCC BAA-1301 / DSM 18059 / JW/NM-WN-LF)</name>
    <dbReference type="NCBI Taxonomy" id="457570"/>
    <lineage>
        <taxon>Bacteria</taxon>
        <taxon>Bacillati</taxon>
        <taxon>Bacillota</taxon>
        <taxon>Clostridia</taxon>
        <taxon>Natranaerobiales</taxon>
        <taxon>Natranaerobiaceae</taxon>
        <taxon>Natranaerobius</taxon>
    </lineage>
</organism>
<evidence type="ECO:0000313" key="4">
    <source>
        <dbReference type="Proteomes" id="UP000001683"/>
    </source>
</evidence>
<dbReference type="Pfam" id="PF01177">
    <property type="entry name" value="Asp_Glu_race"/>
    <property type="match status" value="1"/>
</dbReference>
<dbReference type="OrthoDB" id="9803739at2"/>
<dbReference type="FunCoup" id="B2A6U3">
    <property type="interactions" value="59"/>
</dbReference>
<name>B2A6U3_NATTJ</name>
<accession>B2A6U3</accession>
<dbReference type="RefSeq" id="WP_012447108.1">
    <property type="nucleotide sequence ID" value="NC_010718.1"/>
</dbReference>
<dbReference type="InterPro" id="IPR001920">
    <property type="entry name" value="Asp/Glu_race"/>
</dbReference>
<reference evidence="3 4" key="2">
    <citation type="journal article" date="2011" name="J. Bacteriol.">
        <title>Complete genome sequence of the anaerobic, halophilic alkalithermophile Natranaerobius thermophilus JW/NM-WN-LF.</title>
        <authorList>
            <person name="Zhao B."/>
            <person name="Mesbah N.M."/>
            <person name="Dalin E."/>
            <person name="Goodwin L."/>
            <person name="Nolan M."/>
            <person name="Pitluck S."/>
            <person name="Chertkov O."/>
            <person name="Brettin T.S."/>
            <person name="Han J."/>
            <person name="Larimer F.W."/>
            <person name="Land M.L."/>
            <person name="Hauser L."/>
            <person name="Kyrpides N."/>
            <person name="Wiegel J."/>
        </authorList>
    </citation>
    <scope>NUCLEOTIDE SEQUENCE [LARGE SCALE GENOMIC DNA]</scope>
    <source>
        <strain evidence="4">ATCC BAA-1301 / DSM 18059 / JW/NM-WN-LF</strain>
    </source>
</reference>
<dbReference type="InterPro" id="IPR015942">
    <property type="entry name" value="Asp/Glu/hydantoin_racemase"/>
</dbReference>
<dbReference type="InParanoid" id="B2A6U3"/>
<dbReference type="InterPro" id="IPR018187">
    <property type="entry name" value="Asp/Glu_racemase_AS_1"/>
</dbReference>
<dbReference type="InterPro" id="IPR004380">
    <property type="entry name" value="Asp_race"/>
</dbReference>
<dbReference type="EMBL" id="CP001034">
    <property type="protein sequence ID" value="ACB84224.1"/>
    <property type="molecule type" value="Genomic_DNA"/>
</dbReference>
<proteinExistence type="inferred from homology"/>
<dbReference type="KEGG" id="nth:Nther_0629"/>
<protein>
    <submittedName>
        <fullName evidence="3">Aspartate racemase</fullName>
    </submittedName>
</protein>
<dbReference type="PROSITE" id="PS00923">
    <property type="entry name" value="ASP_GLU_RACEMASE_1"/>
    <property type="match status" value="1"/>
</dbReference>
<dbReference type="eggNOG" id="COG1794">
    <property type="taxonomic scope" value="Bacteria"/>
</dbReference>
<comment type="similarity">
    <text evidence="1">Belongs to the aspartate/glutamate racemases family.</text>
</comment>
<evidence type="ECO:0000313" key="3">
    <source>
        <dbReference type="EMBL" id="ACB84224.1"/>
    </source>
</evidence>
<dbReference type="STRING" id="457570.Nther_0629"/>
<dbReference type="PANTHER" id="PTHR21198:SF7">
    <property type="entry name" value="ASPARTATE-GLUTAMATE RACEMASE FAMILY"/>
    <property type="match status" value="1"/>
</dbReference>
<evidence type="ECO:0000256" key="1">
    <source>
        <dbReference type="ARBA" id="ARBA00007847"/>
    </source>
</evidence>
<dbReference type="AlphaFoldDB" id="B2A6U3"/>
<keyword evidence="2" id="KW-0413">Isomerase</keyword>
<dbReference type="NCBIfam" id="TIGR00035">
    <property type="entry name" value="asp_race"/>
    <property type="match status" value="1"/>
</dbReference>
<dbReference type="PROSITE" id="PS00924">
    <property type="entry name" value="ASP_GLU_RACEMASE_2"/>
    <property type="match status" value="1"/>
</dbReference>
<dbReference type="HOGENOM" id="CLU_055360_2_2_9"/>
<dbReference type="PANTHER" id="PTHR21198">
    <property type="entry name" value="GLUTAMATE RACEMASE"/>
    <property type="match status" value="1"/>
</dbReference>
<gene>
    <name evidence="3" type="ordered locus">Nther_0629</name>
</gene>
<reference evidence="3 4" key="1">
    <citation type="submission" date="2008-04" db="EMBL/GenBank/DDBJ databases">
        <title>Complete sequence of chromosome of Natranaerobius thermophilus JW/NM-WN-LF.</title>
        <authorList>
            <consortium name="US DOE Joint Genome Institute"/>
            <person name="Copeland A."/>
            <person name="Lucas S."/>
            <person name="Lapidus A."/>
            <person name="Glavina del Rio T."/>
            <person name="Dalin E."/>
            <person name="Tice H."/>
            <person name="Bruce D."/>
            <person name="Goodwin L."/>
            <person name="Pitluck S."/>
            <person name="Chertkov O."/>
            <person name="Brettin T."/>
            <person name="Detter J.C."/>
            <person name="Han C."/>
            <person name="Kuske C.R."/>
            <person name="Schmutz J."/>
            <person name="Larimer F."/>
            <person name="Land M."/>
            <person name="Hauser L."/>
            <person name="Kyrpides N."/>
            <person name="Lykidis A."/>
            <person name="Mesbah N.M."/>
            <person name="Wiegel J."/>
        </authorList>
    </citation>
    <scope>NUCLEOTIDE SEQUENCE [LARGE SCALE GENOMIC DNA]</scope>
    <source>
        <strain evidence="4">ATCC BAA-1301 / DSM 18059 / JW/NM-WN-LF</strain>
    </source>
</reference>
<dbReference type="GO" id="GO:0047661">
    <property type="term" value="F:amino-acid racemase activity"/>
    <property type="evidence" value="ECO:0007669"/>
    <property type="project" value="InterPro"/>
</dbReference>